<dbReference type="EMBL" id="BNJK01000001">
    <property type="protein sequence ID" value="GHO91827.1"/>
    <property type="molecule type" value="Genomic_DNA"/>
</dbReference>
<evidence type="ECO:0000313" key="2">
    <source>
        <dbReference type="EMBL" id="GHO91827.1"/>
    </source>
</evidence>
<feature type="region of interest" description="Disordered" evidence="1">
    <location>
        <begin position="230"/>
        <end position="253"/>
    </location>
</feature>
<name>A0A8J3II13_9CHLR</name>
<evidence type="ECO:0000256" key="1">
    <source>
        <dbReference type="SAM" id="MobiDB-lite"/>
    </source>
</evidence>
<sequence>MSDTALVVMARYPEAGKTKTRLARTIGQSQAAQLYQAFLTDIASRFADQDCSLHWAYTPAHVDYQSFVATLVPHCAQQMHSFPQQGADLGERLLHAFQWTQQQGFQRTIVISSDSPQISQDIINDAKAALEFSDVVLGPADDGGYYLIAMRKPYDVFSNIPMSTPVVAQMTIEAARRQNLKVHLLDSLFDIDELPDLQRLAQLLASNRMLAPATAVYLTTMRSSHDHNAADTHDTVAATRPSTFDLHRANQPL</sequence>
<gene>
    <name evidence="2" type="ORF">KSF_018750</name>
</gene>
<evidence type="ECO:0008006" key="4">
    <source>
        <dbReference type="Google" id="ProtNLM"/>
    </source>
</evidence>
<dbReference type="SUPFAM" id="SSF53448">
    <property type="entry name" value="Nucleotide-diphospho-sugar transferases"/>
    <property type="match status" value="1"/>
</dbReference>
<dbReference type="RefSeq" id="WP_220202699.1">
    <property type="nucleotide sequence ID" value="NZ_BNJK01000001.1"/>
</dbReference>
<proteinExistence type="predicted"/>
<dbReference type="InterPro" id="IPR018641">
    <property type="entry name" value="Trfase_1_rSAM/seldom-assoc"/>
</dbReference>
<keyword evidence="3" id="KW-1185">Reference proteome</keyword>
<dbReference type="Gene3D" id="3.90.550.10">
    <property type="entry name" value="Spore Coat Polysaccharide Biosynthesis Protein SpsA, Chain A"/>
    <property type="match status" value="1"/>
</dbReference>
<dbReference type="PANTHER" id="PTHR36529:SF1">
    <property type="entry name" value="GLYCOSYLTRANSFERASE"/>
    <property type="match status" value="1"/>
</dbReference>
<reference evidence="2" key="1">
    <citation type="submission" date="2020-10" db="EMBL/GenBank/DDBJ databases">
        <title>Taxonomic study of unclassified bacteria belonging to the class Ktedonobacteria.</title>
        <authorList>
            <person name="Yabe S."/>
            <person name="Wang C.M."/>
            <person name="Zheng Y."/>
            <person name="Sakai Y."/>
            <person name="Cavaletti L."/>
            <person name="Monciardini P."/>
            <person name="Donadio S."/>
        </authorList>
    </citation>
    <scope>NUCLEOTIDE SEQUENCE</scope>
    <source>
        <strain evidence="2">ID150040</strain>
    </source>
</reference>
<dbReference type="NCBIfam" id="TIGR04282">
    <property type="entry name" value="glyco_like_cofC"/>
    <property type="match status" value="1"/>
</dbReference>
<evidence type="ECO:0000313" key="3">
    <source>
        <dbReference type="Proteomes" id="UP000597444"/>
    </source>
</evidence>
<dbReference type="Pfam" id="PF09837">
    <property type="entry name" value="DUF2064"/>
    <property type="match status" value="1"/>
</dbReference>
<protein>
    <recommendedName>
        <fullName evidence="4">Glycosyltransferase</fullName>
    </recommendedName>
</protein>
<dbReference type="AlphaFoldDB" id="A0A8J3II13"/>
<accession>A0A8J3II13</accession>
<dbReference type="PANTHER" id="PTHR36529">
    <property type="entry name" value="SLL1095 PROTEIN"/>
    <property type="match status" value="1"/>
</dbReference>
<organism evidence="2 3">
    <name type="scientific">Reticulibacter mediterranei</name>
    <dbReference type="NCBI Taxonomy" id="2778369"/>
    <lineage>
        <taxon>Bacteria</taxon>
        <taxon>Bacillati</taxon>
        <taxon>Chloroflexota</taxon>
        <taxon>Ktedonobacteria</taxon>
        <taxon>Ktedonobacterales</taxon>
        <taxon>Reticulibacteraceae</taxon>
        <taxon>Reticulibacter</taxon>
    </lineage>
</organism>
<dbReference type="InterPro" id="IPR029044">
    <property type="entry name" value="Nucleotide-diphossugar_trans"/>
</dbReference>
<comment type="caution">
    <text evidence="2">The sequence shown here is derived from an EMBL/GenBank/DDBJ whole genome shotgun (WGS) entry which is preliminary data.</text>
</comment>
<dbReference type="Proteomes" id="UP000597444">
    <property type="component" value="Unassembled WGS sequence"/>
</dbReference>